<feature type="transmembrane region" description="Helical" evidence="1">
    <location>
        <begin position="420"/>
        <end position="441"/>
    </location>
</feature>
<keyword evidence="3" id="KW-1185">Reference proteome</keyword>
<dbReference type="SUPFAM" id="SSF103473">
    <property type="entry name" value="MFS general substrate transporter"/>
    <property type="match status" value="1"/>
</dbReference>
<evidence type="ECO:0000313" key="2">
    <source>
        <dbReference type="EMBL" id="MBD7910770.1"/>
    </source>
</evidence>
<feature type="transmembrane region" description="Helical" evidence="1">
    <location>
        <begin position="389"/>
        <end position="408"/>
    </location>
</feature>
<dbReference type="PANTHER" id="PTHR11328">
    <property type="entry name" value="MAJOR FACILITATOR SUPERFAMILY DOMAIN-CONTAINING PROTEIN"/>
    <property type="match status" value="1"/>
</dbReference>
<evidence type="ECO:0000313" key="3">
    <source>
        <dbReference type="Proteomes" id="UP000627781"/>
    </source>
</evidence>
<proteinExistence type="predicted"/>
<comment type="caution">
    <text evidence="2">The sequence shown here is derived from an EMBL/GenBank/DDBJ whole genome shotgun (WGS) entry which is preliminary data.</text>
</comment>
<feature type="transmembrane region" description="Helical" evidence="1">
    <location>
        <begin position="244"/>
        <end position="271"/>
    </location>
</feature>
<feature type="transmembrane region" description="Helical" evidence="1">
    <location>
        <begin position="277"/>
        <end position="300"/>
    </location>
</feature>
<protein>
    <submittedName>
        <fullName evidence="2">MFS transporter</fullName>
    </submittedName>
</protein>
<name>A0ABR8PRG5_9CLOT</name>
<gene>
    <name evidence="2" type="ORF">H9661_05290</name>
</gene>
<evidence type="ECO:0000256" key="1">
    <source>
        <dbReference type="SAM" id="Phobius"/>
    </source>
</evidence>
<keyword evidence="1" id="KW-1133">Transmembrane helix</keyword>
<dbReference type="InterPro" id="IPR036259">
    <property type="entry name" value="MFS_trans_sf"/>
</dbReference>
<sequence length="505" mass="54886">MKRKVTVKNMIGYASINFLGSGAQKIVQLYLMVFYTTLCDISVVQAGTIFTVTRFLDAILNPVMGFVSDNFGRTKLGKRFGRRKFFILIGVPLSMIVFPLMWTVGHSFAFYFAVNMVWEMLFTVIIVSAIALPAEMAQTAADKTKLVAAKSYFGTVANIVAAAIPAELFRRFGENEPKSFALVGIVYAAIIAVSLIVVYAFTFERDPKEVVYDDQAHGIGEILKKLVLDISSTLRVKSFRIHTIMMLLIGIYKNLAGSILTYYVICCMAIANAKSATGYVSAISTFVSLGTLTVFVALAYKYGGPKTFRVSASIVILGCIGYIGVMFMKGTDWLIPVFVVAQLINEIGKGGCDYIPVFQLPFMADIDEAVTGTRREGIFSGVNGAMSKISYGIESLIMTGGLAAFGYVSGKDVVQPQSAVIGVAILATALPMVILLVTFIVSTRLKLTKENHKLLVDEVNRVKAGGDKSQVTPEARKAIEDLTGFAYENCFGNNNVGYHSKTANA</sequence>
<dbReference type="Gene3D" id="1.20.1250.20">
    <property type="entry name" value="MFS general substrate transporter like domains"/>
    <property type="match status" value="1"/>
</dbReference>
<dbReference type="EMBL" id="JACSRA010000006">
    <property type="protein sequence ID" value="MBD7910770.1"/>
    <property type="molecule type" value="Genomic_DNA"/>
</dbReference>
<keyword evidence="1" id="KW-0812">Transmembrane</keyword>
<organism evidence="2 3">
    <name type="scientific">Clostridium cibarium</name>
    <dbReference type="NCBI Taxonomy" id="2762247"/>
    <lineage>
        <taxon>Bacteria</taxon>
        <taxon>Bacillati</taxon>
        <taxon>Bacillota</taxon>
        <taxon>Clostridia</taxon>
        <taxon>Eubacteriales</taxon>
        <taxon>Clostridiaceae</taxon>
        <taxon>Clostridium</taxon>
    </lineage>
</organism>
<feature type="transmembrane region" description="Helical" evidence="1">
    <location>
        <begin position="108"/>
        <end position="134"/>
    </location>
</feature>
<feature type="transmembrane region" description="Helical" evidence="1">
    <location>
        <begin position="85"/>
        <end position="102"/>
    </location>
</feature>
<accession>A0ABR8PRG5</accession>
<dbReference type="RefSeq" id="WP_143316749.1">
    <property type="nucleotide sequence ID" value="NZ_JACSRA010000006.1"/>
</dbReference>
<dbReference type="PANTHER" id="PTHR11328:SF24">
    <property type="entry name" value="MAJOR FACILITATOR SUPERFAMILY (MFS) PROFILE DOMAIN-CONTAINING PROTEIN"/>
    <property type="match status" value="1"/>
</dbReference>
<feature type="transmembrane region" description="Helical" evidence="1">
    <location>
        <begin position="180"/>
        <end position="201"/>
    </location>
</feature>
<dbReference type="Pfam" id="PF13347">
    <property type="entry name" value="MFS_2"/>
    <property type="match status" value="1"/>
</dbReference>
<dbReference type="InterPro" id="IPR039672">
    <property type="entry name" value="MFS_2"/>
</dbReference>
<dbReference type="Proteomes" id="UP000627781">
    <property type="component" value="Unassembled WGS sequence"/>
</dbReference>
<feature type="transmembrane region" description="Helical" evidence="1">
    <location>
        <begin position="307"/>
        <end position="328"/>
    </location>
</feature>
<keyword evidence="1" id="KW-0472">Membrane</keyword>
<reference evidence="2 3" key="1">
    <citation type="submission" date="2020-08" db="EMBL/GenBank/DDBJ databases">
        <title>A Genomic Blueprint of the Chicken Gut Microbiome.</title>
        <authorList>
            <person name="Gilroy R."/>
            <person name="Ravi A."/>
            <person name="Getino M."/>
            <person name="Pursley I."/>
            <person name="Horton D.L."/>
            <person name="Alikhan N.-F."/>
            <person name="Baker D."/>
            <person name="Gharbi K."/>
            <person name="Hall N."/>
            <person name="Watson M."/>
            <person name="Adriaenssens E.M."/>
            <person name="Foster-Nyarko E."/>
            <person name="Jarju S."/>
            <person name="Secka A."/>
            <person name="Antonio M."/>
            <person name="Oren A."/>
            <person name="Chaudhuri R."/>
            <person name="La Ragione R.M."/>
            <person name="Hildebrand F."/>
            <person name="Pallen M.J."/>
        </authorList>
    </citation>
    <scope>NUCLEOTIDE SEQUENCE [LARGE SCALE GENOMIC DNA]</scope>
    <source>
        <strain evidence="2 3">Sa3CVN1</strain>
    </source>
</reference>